<protein>
    <submittedName>
        <fullName evidence="1">Uncharacterized protein</fullName>
    </submittedName>
</protein>
<comment type="caution">
    <text evidence="1">The sequence shown here is derived from an EMBL/GenBank/DDBJ whole genome shotgun (WGS) entry which is preliminary data.</text>
</comment>
<dbReference type="AlphaFoldDB" id="A0A9P7EJ16"/>
<dbReference type="GeneID" id="64628686"/>
<dbReference type="Proteomes" id="UP000807769">
    <property type="component" value="Unassembled WGS sequence"/>
</dbReference>
<gene>
    <name evidence="1" type="ORF">BJ212DRAFT_1328692</name>
</gene>
<evidence type="ECO:0000313" key="1">
    <source>
        <dbReference type="EMBL" id="KAG1822536.1"/>
    </source>
</evidence>
<dbReference type="EMBL" id="JABBWG010000005">
    <property type="protein sequence ID" value="KAG1822536.1"/>
    <property type="molecule type" value="Genomic_DNA"/>
</dbReference>
<proteinExistence type="predicted"/>
<accession>A0A9P7EJ16</accession>
<sequence>MIAGVLLVEEDMIGARYFNYGRLGTMYAREAGSGNSNNSWWVQEPVFFTLILVRAHKPLLTRQPYRIQSSPRSLLRDCLWRRCCAVI</sequence>
<name>A0A9P7EJ16_9AGAM</name>
<evidence type="ECO:0000313" key="2">
    <source>
        <dbReference type="Proteomes" id="UP000807769"/>
    </source>
</evidence>
<organism evidence="1 2">
    <name type="scientific">Suillus subaureus</name>
    <dbReference type="NCBI Taxonomy" id="48587"/>
    <lineage>
        <taxon>Eukaryota</taxon>
        <taxon>Fungi</taxon>
        <taxon>Dikarya</taxon>
        <taxon>Basidiomycota</taxon>
        <taxon>Agaricomycotina</taxon>
        <taxon>Agaricomycetes</taxon>
        <taxon>Agaricomycetidae</taxon>
        <taxon>Boletales</taxon>
        <taxon>Suillineae</taxon>
        <taxon>Suillaceae</taxon>
        <taxon>Suillus</taxon>
    </lineage>
</organism>
<dbReference type="RefSeq" id="XP_041196942.1">
    <property type="nucleotide sequence ID" value="XM_041334669.1"/>
</dbReference>
<keyword evidence="2" id="KW-1185">Reference proteome</keyword>
<reference evidence="1" key="1">
    <citation type="journal article" date="2020" name="New Phytol.">
        <title>Comparative genomics reveals dynamic genome evolution in host specialist ectomycorrhizal fungi.</title>
        <authorList>
            <person name="Lofgren L.A."/>
            <person name="Nguyen N.H."/>
            <person name="Vilgalys R."/>
            <person name="Ruytinx J."/>
            <person name="Liao H.L."/>
            <person name="Branco S."/>
            <person name="Kuo A."/>
            <person name="LaButti K."/>
            <person name="Lipzen A."/>
            <person name="Andreopoulos W."/>
            <person name="Pangilinan J."/>
            <person name="Riley R."/>
            <person name="Hundley H."/>
            <person name="Na H."/>
            <person name="Barry K."/>
            <person name="Grigoriev I.V."/>
            <person name="Stajich J.E."/>
            <person name="Kennedy P.G."/>
        </authorList>
    </citation>
    <scope>NUCLEOTIDE SEQUENCE</scope>
    <source>
        <strain evidence="1">MN1</strain>
    </source>
</reference>